<keyword evidence="5" id="KW-0808">Transferase</keyword>
<evidence type="ECO:0000256" key="5">
    <source>
        <dbReference type="ARBA" id="ARBA00022679"/>
    </source>
</evidence>
<evidence type="ECO:0000259" key="8">
    <source>
        <dbReference type="PROSITE" id="PS51096"/>
    </source>
</evidence>
<reference evidence="9 10" key="1">
    <citation type="submission" date="2021-03" db="EMBL/GenBank/DDBJ databases">
        <title>Enterococcal diversity collection.</title>
        <authorList>
            <person name="Gilmore M.S."/>
            <person name="Schwartzman J."/>
            <person name="Van Tyne D."/>
            <person name="Martin M."/>
            <person name="Earl A.M."/>
            <person name="Manson A.L."/>
            <person name="Straub T."/>
            <person name="Salamzade R."/>
            <person name="Saavedra J."/>
            <person name="Lebreton F."/>
            <person name="Prichula J."/>
            <person name="Schaufler K."/>
            <person name="Gaca A."/>
            <person name="Sgardioli B."/>
            <person name="Wagenaar J."/>
            <person name="Strong T."/>
        </authorList>
    </citation>
    <scope>NUCLEOTIDE SEQUENCE [LARGE SCALE GENOMIC DNA]</scope>
    <source>
        <strain evidence="9 10">MJM16</strain>
    </source>
</reference>
<evidence type="ECO:0000313" key="10">
    <source>
        <dbReference type="Proteomes" id="UP000664495"/>
    </source>
</evidence>
<name>A0ABS3HE30_9ENTE</name>
<sequence length="137" mass="14733">MNYIFVSHGDLAKSMLGSAQMIVGEQTNAVAFGLYPKDDIGSLKDQIKAAIEAFGGGKDIICFTDLFSGSPFNAVVSLMGDYPIRHITGMNLPIVLEAFMSRMNEDNSATAICTKLLAEAPATIIDVNHYLAVNLED</sequence>
<accession>A0ABS3HE30</accession>
<dbReference type="InterPro" id="IPR051471">
    <property type="entry name" value="Bacterial_PTS_sugar_comp"/>
</dbReference>
<dbReference type="RefSeq" id="WP_207107080.1">
    <property type="nucleotide sequence ID" value="NZ_JAFLVR010000007.1"/>
</dbReference>
<dbReference type="PANTHER" id="PTHR33799:SF1">
    <property type="entry name" value="PTS SYSTEM MANNOSE-SPECIFIC EIIAB COMPONENT-RELATED"/>
    <property type="match status" value="1"/>
</dbReference>
<keyword evidence="4 9" id="KW-0762">Sugar transport</keyword>
<comment type="subcellular location">
    <subcellularLocation>
        <location evidence="1">Cytoplasm</location>
    </subcellularLocation>
</comment>
<evidence type="ECO:0000256" key="1">
    <source>
        <dbReference type="ARBA" id="ARBA00004496"/>
    </source>
</evidence>
<dbReference type="PROSITE" id="PS51096">
    <property type="entry name" value="PTS_EIIA_TYPE_4"/>
    <property type="match status" value="1"/>
</dbReference>
<organism evidence="9 10">
    <name type="scientific">Candidatus Enterococcus murrayae</name>
    <dbReference type="NCBI Taxonomy" id="2815321"/>
    <lineage>
        <taxon>Bacteria</taxon>
        <taxon>Bacillati</taxon>
        <taxon>Bacillota</taxon>
        <taxon>Bacilli</taxon>
        <taxon>Lactobacillales</taxon>
        <taxon>Enterococcaceae</taxon>
        <taxon>Enterococcus</taxon>
    </lineage>
</organism>
<dbReference type="InterPro" id="IPR004701">
    <property type="entry name" value="PTS_EIIA_man-typ"/>
</dbReference>
<keyword evidence="2" id="KW-0813">Transport</keyword>
<dbReference type="SUPFAM" id="SSF53062">
    <property type="entry name" value="PTS system fructose IIA component-like"/>
    <property type="match status" value="1"/>
</dbReference>
<dbReference type="Proteomes" id="UP000664495">
    <property type="component" value="Unassembled WGS sequence"/>
</dbReference>
<dbReference type="InterPro" id="IPR033887">
    <property type="entry name" value="PTS_IIA_man"/>
</dbReference>
<keyword evidence="7" id="KW-0418">Kinase</keyword>
<comment type="caution">
    <text evidence="9">The sequence shown here is derived from an EMBL/GenBank/DDBJ whole genome shotgun (WGS) entry which is preliminary data.</text>
</comment>
<evidence type="ECO:0000256" key="4">
    <source>
        <dbReference type="ARBA" id="ARBA00022597"/>
    </source>
</evidence>
<dbReference type="PANTHER" id="PTHR33799">
    <property type="entry name" value="PTS PERMEASE-RELATED-RELATED"/>
    <property type="match status" value="1"/>
</dbReference>
<evidence type="ECO:0000256" key="3">
    <source>
        <dbReference type="ARBA" id="ARBA00022490"/>
    </source>
</evidence>
<proteinExistence type="predicted"/>
<dbReference type="Gene3D" id="3.40.50.510">
    <property type="entry name" value="Phosphotransferase system, mannose-type IIA component"/>
    <property type="match status" value="1"/>
</dbReference>
<evidence type="ECO:0000256" key="7">
    <source>
        <dbReference type="ARBA" id="ARBA00022777"/>
    </source>
</evidence>
<dbReference type="InterPro" id="IPR036662">
    <property type="entry name" value="PTS_EIIA_man-typ_sf"/>
</dbReference>
<keyword evidence="10" id="KW-1185">Reference proteome</keyword>
<gene>
    <name evidence="9" type="ORF">JZO85_03225</name>
</gene>
<evidence type="ECO:0000256" key="6">
    <source>
        <dbReference type="ARBA" id="ARBA00022683"/>
    </source>
</evidence>
<dbReference type="EMBL" id="JAFLVR010000007">
    <property type="protein sequence ID" value="MBO0451262.1"/>
    <property type="molecule type" value="Genomic_DNA"/>
</dbReference>
<keyword evidence="3" id="KW-0963">Cytoplasm</keyword>
<protein>
    <submittedName>
        <fullName evidence="9">PTS sugar transporter subunit IIA</fullName>
    </submittedName>
</protein>
<keyword evidence="6" id="KW-0598">Phosphotransferase system</keyword>
<dbReference type="Pfam" id="PF03610">
    <property type="entry name" value="EIIA-man"/>
    <property type="match status" value="1"/>
</dbReference>
<evidence type="ECO:0000256" key="2">
    <source>
        <dbReference type="ARBA" id="ARBA00022448"/>
    </source>
</evidence>
<evidence type="ECO:0000313" key="9">
    <source>
        <dbReference type="EMBL" id="MBO0451262.1"/>
    </source>
</evidence>
<feature type="domain" description="PTS EIIA type-4" evidence="8">
    <location>
        <begin position="1"/>
        <end position="125"/>
    </location>
</feature>
<dbReference type="CDD" id="cd00006">
    <property type="entry name" value="PTS_IIA_man"/>
    <property type="match status" value="1"/>
</dbReference>